<feature type="region of interest" description="Disordered" evidence="1">
    <location>
        <begin position="216"/>
        <end position="245"/>
    </location>
</feature>
<feature type="compositionally biased region" description="Basic and acidic residues" evidence="1">
    <location>
        <begin position="287"/>
        <end position="301"/>
    </location>
</feature>
<dbReference type="EMBL" id="PQXJ01000003">
    <property type="protein sequence ID" value="TGO70166.1"/>
    <property type="molecule type" value="Genomic_DNA"/>
</dbReference>
<keyword evidence="4" id="KW-1185">Reference proteome</keyword>
<keyword evidence="2" id="KW-0472">Membrane</keyword>
<dbReference type="AlphaFoldDB" id="A0A4Z1J976"/>
<evidence type="ECO:0000256" key="1">
    <source>
        <dbReference type="SAM" id="MobiDB-lite"/>
    </source>
</evidence>
<gene>
    <name evidence="3" type="ORF">BOTNAR_0003g00600</name>
</gene>
<organism evidence="3 4">
    <name type="scientific">Botryotinia narcissicola</name>
    <dbReference type="NCBI Taxonomy" id="278944"/>
    <lineage>
        <taxon>Eukaryota</taxon>
        <taxon>Fungi</taxon>
        <taxon>Dikarya</taxon>
        <taxon>Ascomycota</taxon>
        <taxon>Pezizomycotina</taxon>
        <taxon>Leotiomycetes</taxon>
        <taxon>Helotiales</taxon>
        <taxon>Sclerotiniaceae</taxon>
        <taxon>Botryotinia</taxon>
    </lineage>
</organism>
<reference evidence="3 4" key="1">
    <citation type="submission" date="2017-12" db="EMBL/GenBank/DDBJ databases">
        <title>Comparative genomics of Botrytis spp.</title>
        <authorList>
            <person name="Valero-Jimenez C.A."/>
            <person name="Tapia P."/>
            <person name="Veloso J."/>
            <person name="Silva-Moreno E."/>
            <person name="Staats M."/>
            <person name="Valdes J.H."/>
            <person name="Van Kan J.A.L."/>
        </authorList>
    </citation>
    <scope>NUCLEOTIDE SEQUENCE [LARGE SCALE GENOMIC DNA]</scope>
    <source>
        <strain evidence="3 4">MUCL2120</strain>
    </source>
</reference>
<protein>
    <submittedName>
        <fullName evidence="3">Uncharacterized protein</fullName>
    </submittedName>
</protein>
<feature type="compositionally biased region" description="Basic and acidic residues" evidence="1">
    <location>
        <begin position="137"/>
        <end position="148"/>
    </location>
</feature>
<proteinExistence type="predicted"/>
<keyword evidence="2" id="KW-1133">Transmembrane helix</keyword>
<dbReference type="Proteomes" id="UP000297452">
    <property type="component" value="Unassembled WGS sequence"/>
</dbReference>
<feature type="region of interest" description="Disordered" evidence="1">
    <location>
        <begin position="276"/>
        <end position="440"/>
    </location>
</feature>
<feature type="compositionally biased region" description="Basic and acidic residues" evidence="1">
    <location>
        <begin position="113"/>
        <end position="124"/>
    </location>
</feature>
<feature type="region of interest" description="Disordered" evidence="1">
    <location>
        <begin position="88"/>
        <end position="194"/>
    </location>
</feature>
<name>A0A4Z1J976_9HELO</name>
<feature type="compositionally biased region" description="Polar residues" evidence="1">
    <location>
        <begin position="348"/>
        <end position="361"/>
    </location>
</feature>
<feature type="compositionally biased region" description="Basic and acidic residues" evidence="1">
    <location>
        <begin position="408"/>
        <end position="418"/>
    </location>
</feature>
<feature type="compositionally biased region" description="Polar residues" evidence="1">
    <location>
        <begin position="125"/>
        <end position="135"/>
    </location>
</feature>
<feature type="compositionally biased region" description="Polar residues" evidence="1">
    <location>
        <begin position="317"/>
        <end position="327"/>
    </location>
</feature>
<feature type="compositionally biased region" description="Polar residues" evidence="1">
    <location>
        <begin position="165"/>
        <end position="179"/>
    </location>
</feature>
<accession>A0A4Z1J976</accession>
<feature type="compositionally biased region" description="Basic and acidic residues" evidence="1">
    <location>
        <begin position="379"/>
        <end position="392"/>
    </location>
</feature>
<evidence type="ECO:0000313" key="3">
    <source>
        <dbReference type="EMBL" id="TGO70166.1"/>
    </source>
</evidence>
<dbReference type="OrthoDB" id="3547629at2759"/>
<keyword evidence="2" id="KW-0812">Transmembrane</keyword>
<sequence length="440" mass="49832">MAAVHARSKLKARDQLLNSRSSLTDTASSSSIERNEVEQPISSISLPVGAEIGIGLIIGIVTCTLVLTMLLLFSCIRRNQMVRRTAKDPPVPFVNEEDNPRARRISSTQGFEIHQKTPGEERSHAMSQHRGSSTDDVAPRYEPRKQQERPSFAEIQLENREESVDTQNRQHTNSPSHIYSNAGEETPSYSSHHDSYCSWTKSPSCISQFPSYESSYSSQQQQARLLHSSNSNPPPIQSHHPQQEVYMPRQESIKIQKPVPSYSPWRNHRLLNRTYSTESVTLQQTPSRDESRSQMETKQEVAHFANKKAKVKRGSTVEEQSTNNSELLKTRKHLKAAPKRKTKDKSPRQNSPLTKTSNLQKPSAEHNSAVVAGTKLNQKARDQNQDRKRDQILHPLQSHPYSPTKNIEISKSHTKEKPLPSPPTEHPMIPELEGSEQKFL</sequence>
<evidence type="ECO:0000256" key="2">
    <source>
        <dbReference type="SAM" id="Phobius"/>
    </source>
</evidence>
<feature type="compositionally biased region" description="Basic residues" evidence="1">
    <location>
        <begin position="330"/>
        <end position="343"/>
    </location>
</feature>
<comment type="caution">
    <text evidence="3">The sequence shown here is derived from an EMBL/GenBank/DDBJ whole genome shotgun (WGS) entry which is preliminary data.</text>
</comment>
<evidence type="ECO:0000313" key="4">
    <source>
        <dbReference type="Proteomes" id="UP000297452"/>
    </source>
</evidence>
<feature type="compositionally biased region" description="Polar residues" evidence="1">
    <location>
        <begin position="276"/>
        <end position="286"/>
    </location>
</feature>
<feature type="transmembrane region" description="Helical" evidence="2">
    <location>
        <begin position="52"/>
        <end position="76"/>
    </location>
</feature>